<dbReference type="EMBL" id="CAJOBA010007608">
    <property type="protein sequence ID" value="CAF3807100.1"/>
    <property type="molecule type" value="Genomic_DNA"/>
</dbReference>
<organism evidence="2 5">
    <name type="scientific">Didymodactylos carnosus</name>
    <dbReference type="NCBI Taxonomy" id="1234261"/>
    <lineage>
        <taxon>Eukaryota</taxon>
        <taxon>Metazoa</taxon>
        <taxon>Spiralia</taxon>
        <taxon>Gnathifera</taxon>
        <taxon>Rotifera</taxon>
        <taxon>Eurotatoria</taxon>
        <taxon>Bdelloidea</taxon>
        <taxon>Philodinida</taxon>
        <taxon>Philodinidae</taxon>
        <taxon>Didymodactylos</taxon>
    </lineage>
</organism>
<keyword evidence="5" id="KW-1185">Reference proteome</keyword>
<dbReference type="SUPFAM" id="SSF52266">
    <property type="entry name" value="SGNH hydrolase"/>
    <property type="match status" value="1"/>
</dbReference>
<evidence type="ECO:0000313" key="2">
    <source>
        <dbReference type="EMBL" id="CAF1334588.1"/>
    </source>
</evidence>
<dbReference type="Gene3D" id="3.40.50.1110">
    <property type="entry name" value="SGNH hydrolase"/>
    <property type="match status" value="1"/>
</dbReference>
<dbReference type="EMBL" id="CAJNOQ010014087">
    <property type="protein sequence ID" value="CAF1334588.1"/>
    <property type="molecule type" value="Genomic_DNA"/>
</dbReference>
<dbReference type="Proteomes" id="UP000681722">
    <property type="component" value="Unassembled WGS sequence"/>
</dbReference>
<dbReference type="InterPro" id="IPR036514">
    <property type="entry name" value="SGNH_hydro_sf"/>
</dbReference>
<dbReference type="EMBL" id="CAJOBC010055232">
    <property type="protein sequence ID" value="CAF4190892.1"/>
    <property type="molecule type" value="Genomic_DNA"/>
</dbReference>
<evidence type="ECO:0000313" key="3">
    <source>
        <dbReference type="EMBL" id="CAF3807100.1"/>
    </source>
</evidence>
<sequence length="189" mass="21665">MKRRSRAPATTPTINGSDCVDALAWTNEDQTFMQNVNRLIFIIGTNNTHRVGADETVRCISQTVESVRYLYPDLNIIWQLLQKRSSKTWLLPEGQPVLNEISRCNIQLTQLAAEMKFNTIQPDIPIEYMCDGLHPSAHGVRMMETNIRHYLKENKTIYSSSFSHVPSLSHIAVSSILGLFGRWVELWKF</sequence>
<dbReference type="Proteomes" id="UP000663829">
    <property type="component" value="Unassembled WGS sequence"/>
</dbReference>
<gene>
    <name evidence="2" type="ORF">GPM918_LOCUS30124</name>
    <name evidence="1" type="ORF">OVA965_LOCUS16386</name>
    <name evidence="4" type="ORF">SRO942_LOCUS30729</name>
    <name evidence="3" type="ORF">TMI583_LOCUS16389</name>
</gene>
<accession>A0A815G579</accession>
<evidence type="ECO:0008006" key="6">
    <source>
        <dbReference type="Google" id="ProtNLM"/>
    </source>
</evidence>
<protein>
    <recommendedName>
        <fullName evidence="6">SGNH hydrolase-type esterase domain-containing protein</fullName>
    </recommendedName>
</protein>
<name>A0A815G579_9BILA</name>
<comment type="caution">
    <text evidence="2">The sequence shown here is derived from an EMBL/GenBank/DDBJ whole genome shotgun (WGS) entry which is preliminary data.</text>
</comment>
<evidence type="ECO:0000313" key="5">
    <source>
        <dbReference type="Proteomes" id="UP000663829"/>
    </source>
</evidence>
<dbReference type="EMBL" id="CAJNOK010007599">
    <property type="protein sequence ID" value="CAF1039027.1"/>
    <property type="molecule type" value="Genomic_DNA"/>
</dbReference>
<evidence type="ECO:0000313" key="1">
    <source>
        <dbReference type="EMBL" id="CAF1039027.1"/>
    </source>
</evidence>
<dbReference type="AlphaFoldDB" id="A0A815G579"/>
<reference evidence="2" key="1">
    <citation type="submission" date="2021-02" db="EMBL/GenBank/DDBJ databases">
        <authorList>
            <person name="Nowell W R."/>
        </authorList>
    </citation>
    <scope>NUCLEOTIDE SEQUENCE</scope>
</reference>
<evidence type="ECO:0000313" key="4">
    <source>
        <dbReference type="EMBL" id="CAF4190892.1"/>
    </source>
</evidence>
<proteinExistence type="predicted"/>
<dbReference type="Proteomes" id="UP000677228">
    <property type="component" value="Unassembled WGS sequence"/>
</dbReference>
<dbReference type="Proteomes" id="UP000682733">
    <property type="component" value="Unassembled WGS sequence"/>
</dbReference>
<dbReference type="OrthoDB" id="10375738at2759"/>